<evidence type="ECO:0000256" key="1">
    <source>
        <dbReference type="SAM" id="Phobius"/>
    </source>
</evidence>
<keyword evidence="1" id="KW-1133">Transmembrane helix</keyword>
<dbReference type="AlphaFoldDB" id="A0A6C0DE42"/>
<feature type="transmembrane region" description="Helical" evidence="1">
    <location>
        <begin position="49"/>
        <end position="65"/>
    </location>
</feature>
<organism evidence="2">
    <name type="scientific">viral metagenome</name>
    <dbReference type="NCBI Taxonomy" id="1070528"/>
    <lineage>
        <taxon>unclassified sequences</taxon>
        <taxon>metagenomes</taxon>
        <taxon>organismal metagenomes</taxon>
    </lineage>
</organism>
<protein>
    <submittedName>
        <fullName evidence="2">Uncharacterized protein</fullName>
    </submittedName>
</protein>
<reference evidence="2" key="1">
    <citation type="journal article" date="2020" name="Nature">
        <title>Giant virus diversity and host interactions through global metagenomics.</title>
        <authorList>
            <person name="Schulz F."/>
            <person name="Roux S."/>
            <person name="Paez-Espino D."/>
            <person name="Jungbluth S."/>
            <person name="Walsh D.A."/>
            <person name="Denef V.J."/>
            <person name="McMahon K.D."/>
            <person name="Konstantinidis K.T."/>
            <person name="Eloe-Fadrosh E.A."/>
            <person name="Kyrpides N.C."/>
            <person name="Woyke T."/>
        </authorList>
    </citation>
    <scope>NUCLEOTIDE SEQUENCE</scope>
    <source>
        <strain evidence="2">GVMAG-M-3300023174-141</strain>
    </source>
</reference>
<evidence type="ECO:0000313" key="2">
    <source>
        <dbReference type="EMBL" id="QHT14787.1"/>
    </source>
</evidence>
<accession>A0A6C0DE42</accession>
<sequence length="125" mass="14928">MNWLVLSTLPHFYCILPLLCNYERFVGYIHVIILSTTLSVLYHTDESNRWIAGLDHVMALIWFFYDVGLGWDRRYSLYRIIHANIISFIVHYGILHDDKYVLYHSLWHLFNAAKCYYVATLLPKE</sequence>
<feature type="transmembrane region" description="Helical" evidence="1">
    <location>
        <begin position="77"/>
        <end position="95"/>
    </location>
</feature>
<proteinExistence type="predicted"/>
<keyword evidence="1" id="KW-0812">Transmembrane</keyword>
<keyword evidence="1" id="KW-0472">Membrane</keyword>
<name>A0A6C0DE42_9ZZZZ</name>
<dbReference type="EMBL" id="MN739589">
    <property type="protein sequence ID" value="QHT14787.1"/>
    <property type="molecule type" value="Genomic_DNA"/>
</dbReference>